<evidence type="ECO:0000313" key="12">
    <source>
        <dbReference type="EMBL" id="UPU47110.1"/>
    </source>
</evidence>
<keyword evidence="12" id="KW-0614">Plasmid</keyword>
<reference evidence="13" key="1">
    <citation type="journal article" date="2022" name="Environ. Microbiol.">
        <title>Functional analysis, diversity, and distribution of carbendazim hydrolases MheI and CbmA, responsible for the initial step in carbendazim degradation.</title>
        <authorList>
            <person name="Zhang M."/>
            <person name="Bai X."/>
            <person name="Li Q."/>
            <person name="Zhang L."/>
            <person name="Zhu Q."/>
            <person name="Gao S."/>
            <person name="Ke Z."/>
            <person name="Jiang M."/>
            <person name="Hu J."/>
            <person name="Qiu J."/>
            <person name="Hong Q."/>
        </authorList>
    </citation>
    <scope>NUCLEOTIDE SEQUENCE [LARGE SCALE GENOMIC DNA]</scope>
    <source>
        <strain evidence="13">djl-6</strain>
    </source>
</reference>
<keyword evidence="5 10" id="KW-0472">Membrane</keyword>
<dbReference type="PANTHER" id="PTHR28259">
    <property type="entry name" value="FLUORIDE EXPORT PROTEIN 1-RELATED"/>
    <property type="match status" value="1"/>
</dbReference>
<organism evidence="12 13">
    <name type="scientific">Rhodococcus qingshengii JCM 15477</name>
    <dbReference type="NCBI Taxonomy" id="1303681"/>
    <lineage>
        <taxon>Bacteria</taxon>
        <taxon>Bacillati</taxon>
        <taxon>Actinomycetota</taxon>
        <taxon>Actinomycetes</taxon>
        <taxon>Mycobacteriales</taxon>
        <taxon>Nocardiaceae</taxon>
        <taxon>Rhodococcus</taxon>
        <taxon>Rhodococcus erythropolis group</taxon>
    </lineage>
</organism>
<comment type="subcellular location">
    <subcellularLocation>
        <location evidence="1 10">Cell membrane</location>
        <topology evidence="1 10">Multi-pass membrane protein</topology>
    </subcellularLocation>
</comment>
<keyword evidence="10" id="KW-0479">Metal-binding</keyword>
<keyword evidence="10" id="KW-0406">Ion transport</keyword>
<keyword evidence="3 10" id="KW-0812">Transmembrane</keyword>
<keyword evidence="10" id="KW-0813">Transport</keyword>
<dbReference type="GO" id="GO:0062054">
    <property type="term" value="F:fluoride channel activity"/>
    <property type="evidence" value="ECO:0007669"/>
    <property type="project" value="UniProtKB-UniRule"/>
</dbReference>
<keyword evidence="10" id="KW-0915">Sodium</keyword>
<feature type="transmembrane region" description="Helical" evidence="10">
    <location>
        <begin position="137"/>
        <end position="161"/>
    </location>
</feature>
<name>A0AB38RQZ0_RHOSG</name>
<dbReference type="GO" id="GO:0046872">
    <property type="term" value="F:metal ion binding"/>
    <property type="evidence" value="ECO:0007669"/>
    <property type="project" value="UniProtKB-KW"/>
</dbReference>
<geneLocation type="plasmid" evidence="12 13">
    <name>pdjl-6-5</name>
</geneLocation>
<dbReference type="HAMAP" id="MF_00454">
    <property type="entry name" value="FluC"/>
    <property type="match status" value="1"/>
</dbReference>
<dbReference type="AlphaFoldDB" id="A0AB38RQZ0"/>
<comment type="activity regulation">
    <text evidence="10">Na(+) is not transported, but it plays an essential structural role and its presence is essential for fluoride channel function.</text>
</comment>
<gene>
    <name evidence="10" type="primary">fluC</name>
    <name evidence="10" type="synonym">crcB</name>
    <name evidence="12" type="ORF">M0639_34110</name>
</gene>
<evidence type="ECO:0000256" key="2">
    <source>
        <dbReference type="ARBA" id="ARBA00022475"/>
    </source>
</evidence>
<comment type="similarity">
    <text evidence="7 10">Belongs to the fluoride channel Fluc/FEX (TC 1.A.43) family.</text>
</comment>
<feature type="region of interest" description="Disordered" evidence="11">
    <location>
        <begin position="1"/>
        <end position="35"/>
    </location>
</feature>
<accession>A0AB38RQZ0</accession>
<comment type="function">
    <text evidence="9 10">Fluoride-specific ion channel. Important for reducing fluoride concentration in the cell, thus reducing its toxicity.</text>
</comment>
<evidence type="ECO:0000256" key="4">
    <source>
        <dbReference type="ARBA" id="ARBA00022989"/>
    </source>
</evidence>
<feature type="transmembrane region" description="Helical" evidence="10">
    <location>
        <begin position="72"/>
        <end position="94"/>
    </location>
</feature>
<keyword evidence="2 10" id="KW-1003">Cell membrane</keyword>
<feature type="transmembrane region" description="Helical" evidence="10">
    <location>
        <begin position="41"/>
        <end position="60"/>
    </location>
</feature>
<comment type="catalytic activity">
    <reaction evidence="8">
        <text>fluoride(in) = fluoride(out)</text>
        <dbReference type="Rhea" id="RHEA:76159"/>
        <dbReference type="ChEBI" id="CHEBI:17051"/>
    </reaction>
    <physiologicalReaction direction="left-to-right" evidence="8">
        <dbReference type="Rhea" id="RHEA:76160"/>
    </physiologicalReaction>
</comment>
<protein>
    <recommendedName>
        <fullName evidence="10">Fluoride-specific ion channel FluC</fullName>
    </recommendedName>
</protein>
<dbReference type="Pfam" id="PF02537">
    <property type="entry name" value="CRCB"/>
    <property type="match status" value="1"/>
</dbReference>
<feature type="binding site" evidence="10">
    <location>
        <position position="119"/>
    </location>
    <ligand>
        <name>Na(+)</name>
        <dbReference type="ChEBI" id="CHEBI:29101"/>
        <note>structural</note>
    </ligand>
</feature>
<evidence type="ECO:0000256" key="9">
    <source>
        <dbReference type="ARBA" id="ARBA00049940"/>
    </source>
</evidence>
<dbReference type="InterPro" id="IPR003691">
    <property type="entry name" value="FluC"/>
</dbReference>
<dbReference type="GO" id="GO:0005886">
    <property type="term" value="C:plasma membrane"/>
    <property type="evidence" value="ECO:0007669"/>
    <property type="project" value="UniProtKB-SubCell"/>
</dbReference>
<evidence type="ECO:0000256" key="3">
    <source>
        <dbReference type="ARBA" id="ARBA00022692"/>
    </source>
</evidence>
<dbReference type="Proteomes" id="UP000831484">
    <property type="component" value="Plasmid pdjl-6-5"/>
</dbReference>
<evidence type="ECO:0000256" key="6">
    <source>
        <dbReference type="ARBA" id="ARBA00023303"/>
    </source>
</evidence>
<evidence type="ECO:0000256" key="7">
    <source>
        <dbReference type="ARBA" id="ARBA00035120"/>
    </source>
</evidence>
<dbReference type="RefSeq" id="WP_064074694.1">
    <property type="nucleotide sequence ID" value="NZ_CP096568.1"/>
</dbReference>
<dbReference type="EMBL" id="CP096568">
    <property type="protein sequence ID" value="UPU47110.1"/>
    <property type="molecule type" value="Genomic_DNA"/>
</dbReference>
<keyword evidence="6 10" id="KW-0407">Ion channel</keyword>
<proteinExistence type="inferred from homology"/>
<keyword evidence="4 10" id="KW-1133">Transmembrane helix</keyword>
<sequence>MAPSHRGRTVPVTRPTDPAPTLPVDPDSVPREPGPLHVRPSAIAAVAAGGLLGAPLRYGLGVAFPTSAGQFPWTTFAINIAGALLLGLLLEALTRLGEDAGWLRRVRLCVGTGVLGSFTTYSTLAVDTDLLLRDHHLWSAVLYAVASVAVGLLTTAAGIAAGARIQTQLKEDGR</sequence>
<feature type="transmembrane region" description="Helical" evidence="10">
    <location>
        <begin position="106"/>
        <end position="125"/>
    </location>
</feature>
<evidence type="ECO:0000256" key="5">
    <source>
        <dbReference type="ARBA" id="ARBA00023136"/>
    </source>
</evidence>
<dbReference type="GO" id="GO:0140114">
    <property type="term" value="P:cellular detoxification of fluoride"/>
    <property type="evidence" value="ECO:0007669"/>
    <property type="project" value="UniProtKB-UniRule"/>
</dbReference>
<evidence type="ECO:0000256" key="10">
    <source>
        <dbReference type="HAMAP-Rule" id="MF_00454"/>
    </source>
</evidence>
<keyword evidence="13" id="KW-1185">Reference proteome</keyword>
<evidence type="ECO:0000256" key="1">
    <source>
        <dbReference type="ARBA" id="ARBA00004651"/>
    </source>
</evidence>
<feature type="binding site" evidence="10">
    <location>
        <position position="116"/>
    </location>
    <ligand>
        <name>Na(+)</name>
        <dbReference type="ChEBI" id="CHEBI:29101"/>
        <note>structural</note>
    </ligand>
</feature>
<evidence type="ECO:0000256" key="11">
    <source>
        <dbReference type="SAM" id="MobiDB-lite"/>
    </source>
</evidence>
<evidence type="ECO:0000313" key="13">
    <source>
        <dbReference type="Proteomes" id="UP000831484"/>
    </source>
</evidence>
<evidence type="ECO:0000256" key="8">
    <source>
        <dbReference type="ARBA" id="ARBA00035585"/>
    </source>
</evidence>
<dbReference type="PANTHER" id="PTHR28259:SF1">
    <property type="entry name" value="FLUORIDE EXPORT PROTEIN 1-RELATED"/>
    <property type="match status" value="1"/>
</dbReference>